<accession>A0AA48M0T4</accession>
<name>A0AA48M0T4_9ZZZZ</name>
<gene>
    <name evidence="2" type="ORF">AMST5_01028</name>
</gene>
<sequence>MTRSLPFWRLTGQALAQIAIILGFMVGAAEAREGDVATPTDKEDEESTSLESMGPTLSLSDHPVSFNIEPYGPMTLSFIGSGLYQLQSNAMTNDHTAIGDLFNGHVLLQKSSGEWQFLLHAGVYSFPTLGTPYFRAGKTLQEYFGPLPEAYVKWVPNDQFSIMAGKIPTLGGVENGFTYQNLNIQRGLLWNLTSTVARGAQANYTAGPLGFSLAWTDGYYSNRYTWASGSASLALDDANSLMLIAGANLKPSSVSTIAAPIFQNNSQIFNLIYTYSSGPWYISPYLQMTHVPAAPQYGLAVSGQTLGAAVLASYSFPKANRLDEFSLAGFSLPIRAEYLSARAEEVDGAPNMLLGPKSRAWTVTITPTIQRGPFFFRAEYAYVRAPRISDGFGFGPDGDRLNQSRISLEAGFVY</sequence>
<evidence type="ECO:0000256" key="1">
    <source>
        <dbReference type="SAM" id="MobiDB-lite"/>
    </source>
</evidence>
<evidence type="ECO:0008006" key="3">
    <source>
        <dbReference type="Google" id="ProtNLM"/>
    </source>
</evidence>
<dbReference type="InterPro" id="IPR011486">
    <property type="entry name" value="BBP2"/>
</dbReference>
<dbReference type="Pfam" id="PF07642">
    <property type="entry name" value="BBP2"/>
    <property type="match status" value="1"/>
</dbReference>
<organism evidence="2">
    <name type="scientific">freshwater sediment metagenome</name>
    <dbReference type="NCBI Taxonomy" id="556182"/>
    <lineage>
        <taxon>unclassified sequences</taxon>
        <taxon>metagenomes</taxon>
        <taxon>ecological metagenomes</taxon>
    </lineage>
</organism>
<evidence type="ECO:0000313" key="2">
    <source>
        <dbReference type="EMBL" id="CAJ0857525.1"/>
    </source>
</evidence>
<dbReference type="EMBL" id="OY288114">
    <property type="protein sequence ID" value="CAJ0857525.1"/>
    <property type="molecule type" value="Genomic_DNA"/>
</dbReference>
<feature type="region of interest" description="Disordered" evidence="1">
    <location>
        <begin position="33"/>
        <end position="55"/>
    </location>
</feature>
<proteinExistence type="predicted"/>
<dbReference type="AlphaFoldDB" id="A0AA48M0T4"/>
<reference evidence="2" key="1">
    <citation type="submission" date="2023-07" db="EMBL/GenBank/DDBJ databases">
        <authorList>
            <person name="Pelsma A.J. K."/>
        </authorList>
    </citation>
    <scope>NUCLEOTIDE SEQUENCE</scope>
</reference>
<protein>
    <recommendedName>
        <fullName evidence="3">Porin</fullName>
    </recommendedName>
</protein>